<organism evidence="4 5">
    <name type="scientific">Roseibium algae</name>
    <dbReference type="NCBI Taxonomy" id="3123038"/>
    <lineage>
        <taxon>Bacteria</taxon>
        <taxon>Pseudomonadati</taxon>
        <taxon>Pseudomonadota</taxon>
        <taxon>Alphaproteobacteria</taxon>
        <taxon>Hyphomicrobiales</taxon>
        <taxon>Stappiaceae</taxon>
        <taxon>Roseibium</taxon>
    </lineage>
</organism>
<feature type="region of interest" description="Disordered" evidence="1">
    <location>
        <begin position="128"/>
        <end position="147"/>
    </location>
</feature>
<keyword evidence="5" id="KW-1185">Reference proteome</keyword>
<evidence type="ECO:0000256" key="2">
    <source>
        <dbReference type="SAM" id="SignalP"/>
    </source>
</evidence>
<accession>A0ABU8TM95</accession>
<evidence type="ECO:0000256" key="1">
    <source>
        <dbReference type="SAM" id="MobiDB-lite"/>
    </source>
</evidence>
<evidence type="ECO:0000313" key="4">
    <source>
        <dbReference type="EMBL" id="MEJ8475296.1"/>
    </source>
</evidence>
<dbReference type="RefSeq" id="WP_340275304.1">
    <property type="nucleotide sequence ID" value="NZ_JBAKIA010000010.1"/>
</dbReference>
<name>A0ABU8TM95_9HYPH</name>
<gene>
    <name evidence="4" type="ORF">V6575_14470</name>
</gene>
<dbReference type="PANTHER" id="PTHR38436:SF1">
    <property type="entry name" value="ESTER CYCLASE"/>
    <property type="match status" value="1"/>
</dbReference>
<reference evidence="4 5" key="1">
    <citation type="submission" date="2024-02" db="EMBL/GenBank/DDBJ databases">
        <title>Roseibium algae sp. nov., isolated from marine alga (Grateloupia sp.), showing potential in myo-inositol conversion.</title>
        <authorList>
            <person name="Wang Y."/>
        </authorList>
    </citation>
    <scope>NUCLEOTIDE SEQUENCE [LARGE SCALE GENOMIC DNA]</scope>
    <source>
        <strain evidence="4 5">H3510</strain>
    </source>
</reference>
<dbReference type="InterPro" id="IPR009959">
    <property type="entry name" value="Cyclase_SnoaL-like"/>
</dbReference>
<proteinExistence type="predicted"/>
<feature type="signal peptide" evidence="2">
    <location>
        <begin position="1"/>
        <end position="21"/>
    </location>
</feature>
<dbReference type="InterPro" id="IPR032710">
    <property type="entry name" value="NTF2-like_dom_sf"/>
</dbReference>
<evidence type="ECO:0000313" key="5">
    <source>
        <dbReference type="Proteomes" id="UP001385499"/>
    </source>
</evidence>
<dbReference type="Proteomes" id="UP001385499">
    <property type="component" value="Unassembled WGS sequence"/>
</dbReference>
<feature type="domain" description="SnoaL-like" evidence="3">
    <location>
        <begin position="34"/>
        <end position="126"/>
    </location>
</feature>
<evidence type="ECO:0000259" key="3">
    <source>
        <dbReference type="Pfam" id="PF12680"/>
    </source>
</evidence>
<dbReference type="SUPFAM" id="SSF54427">
    <property type="entry name" value="NTF2-like"/>
    <property type="match status" value="2"/>
</dbReference>
<dbReference type="Pfam" id="PF12680">
    <property type="entry name" value="SnoaL_2"/>
    <property type="match status" value="2"/>
</dbReference>
<dbReference type="EMBL" id="JBAKIA010000010">
    <property type="protein sequence ID" value="MEJ8475296.1"/>
    <property type="molecule type" value="Genomic_DNA"/>
</dbReference>
<comment type="caution">
    <text evidence="4">The sequence shown here is derived from an EMBL/GenBank/DDBJ whole genome shotgun (WGS) entry which is preliminary data.</text>
</comment>
<dbReference type="InterPro" id="IPR037401">
    <property type="entry name" value="SnoaL-like"/>
</dbReference>
<feature type="chain" id="PRO_5045452544" evidence="2">
    <location>
        <begin position="22"/>
        <end position="278"/>
    </location>
</feature>
<dbReference type="PANTHER" id="PTHR38436">
    <property type="entry name" value="POLYKETIDE CYCLASE SNOAL-LIKE DOMAIN"/>
    <property type="match status" value="1"/>
</dbReference>
<keyword evidence="2" id="KW-0732">Signal</keyword>
<dbReference type="Gene3D" id="3.10.450.50">
    <property type="match status" value="2"/>
</dbReference>
<sequence>MRLTTLTLAAATLLSVASAHAADSNKDIAKAALNAIFVDHDAQAATNLLAEDYIQHNPYVPTGAAPIIGFIPKLKKSGMTPTIHRVIAEDDLVVLHITYDNAQPAGADTLVAFDVFRIEEGKVAEHWDNLEPKTAPNPSGHSQTDGATEITDLDKTAANKALVVDFLETVLKNGDASNVTDFISAETYIQHNSNIGDGLDGLGAALKAMAEQGITVKYDKIHLVVAEGNFVFAASEGHLGGKPTAFFDLFRVEEGRIVEHWDTVSEIPAEMAHANGKF</sequence>
<protein>
    <submittedName>
        <fullName evidence="4">Nuclear transport factor 2 family protein</fullName>
    </submittedName>
</protein>
<feature type="compositionally biased region" description="Polar residues" evidence="1">
    <location>
        <begin position="136"/>
        <end position="146"/>
    </location>
</feature>
<feature type="domain" description="SnoaL-like" evidence="3">
    <location>
        <begin position="164"/>
        <end position="260"/>
    </location>
</feature>